<dbReference type="InterPro" id="IPR017930">
    <property type="entry name" value="Myb_dom"/>
</dbReference>
<feature type="compositionally biased region" description="Basic and acidic residues" evidence="1">
    <location>
        <begin position="111"/>
        <end position="128"/>
    </location>
</feature>
<dbReference type="Gene3D" id="1.10.10.60">
    <property type="entry name" value="Homeodomain-like"/>
    <property type="match status" value="1"/>
</dbReference>
<feature type="compositionally biased region" description="Low complexity" evidence="1">
    <location>
        <begin position="615"/>
        <end position="626"/>
    </location>
</feature>
<feature type="compositionally biased region" description="Polar residues" evidence="1">
    <location>
        <begin position="430"/>
        <end position="449"/>
    </location>
</feature>
<feature type="compositionally biased region" description="Polar residues" evidence="1">
    <location>
        <begin position="89"/>
        <end position="105"/>
    </location>
</feature>
<sequence length="846" mass="94390">MARKAGHQKLPSPEIPKGSSTAIRTRSRRSPLPSFKDILVIDNTEDEGEGVEEGEEGVEARSQQSEEGEEEEGNEDAREGTGEDINLQVDDNTQEGSLGSSSQEDVGSDAGRFKENHEDGASMYDDGKSSQSRFDPSLILANIELLDDAASNVLDYFLRSTKEGDHLDRTALADVMALYKACDEDRVINPLRIASILEIDHYENGVDKIFDPIFRKANLAAFSLIALHSEPPSYYALGGWGRELASASCYDGVDDTTNFDFVKELRTQAYIRGVGLQHQIKEKEHPNWPDRILLGVFCIDMPPDDLPFERTSTFKQKLKATKLTGWDSEDGSFKELKGAFQKDLMDHITLLRTYTENVDGTPTADLDGLTENYPYEDFQDKYLEWLKKAYHQISQSSPSIHWLRETSKRLAKDFENFHEIFEQCMRETQENPGSRSPSMIQPSRRTTGTSIGGKEILAEPPQNSLPAVSSSKHLDSATRSRLIKVKESARAAGKPIFRSSTGLTLPTSSQPQPSKSQDKIRDRRSAPSTFGGGSGMGFDINKSLAKAARQEEKENTKPPTREGGKGRRYNETQEGRSTVNFSDDNNASARLTPPQPVVETTPIHEEGEKEEEAAAEAAAEAGGPSFAEEEGGKSGGDDESIGCPDPGPSKQNKRPHVSSDDEDELSDDYAINNKNAGIRKKPRYGDVVIKTRARRFEPSKGASHPETQRTSFPPQPRFSQDDSSDSSQKERRETSEDSERPVRHYERPKPRGAWSKPEVQILIKAVGEIGTRWSTIRDNYFDGSRVDGQLKDKARNLKLQYLKSGKKLPHNFEHVTFGEKMMKELKKFGLRYRDGDTRATRILPSK</sequence>
<evidence type="ECO:0000259" key="3">
    <source>
        <dbReference type="PROSITE" id="PS51294"/>
    </source>
</evidence>
<feature type="compositionally biased region" description="Polar residues" evidence="1">
    <location>
        <begin position="575"/>
        <end position="589"/>
    </location>
</feature>
<feature type="compositionally biased region" description="Low complexity" evidence="1">
    <location>
        <begin position="506"/>
        <end position="515"/>
    </location>
</feature>
<evidence type="ECO:0000256" key="1">
    <source>
        <dbReference type="SAM" id="MobiDB-lite"/>
    </source>
</evidence>
<accession>A0AAN8RU67</accession>
<feature type="compositionally biased region" description="Basic and acidic residues" evidence="1">
    <location>
        <begin position="548"/>
        <end position="574"/>
    </location>
</feature>
<dbReference type="InterPro" id="IPR052833">
    <property type="entry name" value="Telomeric_DNA-bd_trans-reg"/>
</dbReference>
<feature type="compositionally biased region" description="Basic and acidic residues" evidence="1">
    <location>
        <begin position="472"/>
        <end position="489"/>
    </location>
</feature>
<reference evidence="4 5" key="1">
    <citation type="submission" date="2019-10" db="EMBL/GenBank/DDBJ databases">
        <authorList>
            <person name="Palmer J.M."/>
        </authorList>
    </citation>
    <scope>NUCLEOTIDE SEQUENCE [LARGE SCALE GENOMIC DNA]</scope>
    <source>
        <strain evidence="4 5">TWF506</strain>
    </source>
</reference>
<dbReference type="GO" id="GO:0003691">
    <property type="term" value="F:double-stranded telomeric DNA binding"/>
    <property type="evidence" value="ECO:0007669"/>
    <property type="project" value="TreeGrafter"/>
</dbReference>
<dbReference type="InterPro" id="IPR001005">
    <property type="entry name" value="SANT/Myb"/>
</dbReference>
<organism evidence="4 5">
    <name type="scientific">Arthrobotrys conoides</name>
    <dbReference type="NCBI Taxonomy" id="74498"/>
    <lineage>
        <taxon>Eukaryota</taxon>
        <taxon>Fungi</taxon>
        <taxon>Dikarya</taxon>
        <taxon>Ascomycota</taxon>
        <taxon>Pezizomycotina</taxon>
        <taxon>Orbiliomycetes</taxon>
        <taxon>Orbiliales</taxon>
        <taxon>Orbiliaceae</taxon>
        <taxon>Arthrobotrys</taxon>
    </lineage>
</organism>
<dbReference type="PANTHER" id="PTHR47807">
    <property type="entry name" value="PROTEIN TBF1"/>
    <property type="match status" value="1"/>
</dbReference>
<dbReference type="SMART" id="SM00717">
    <property type="entry name" value="SANT"/>
    <property type="match status" value="1"/>
</dbReference>
<dbReference type="AlphaFoldDB" id="A0AAN8RU67"/>
<dbReference type="GO" id="GO:0010833">
    <property type="term" value="P:telomere maintenance via telomere lengthening"/>
    <property type="evidence" value="ECO:0007669"/>
    <property type="project" value="TreeGrafter"/>
</dbReference>
<feature type="region of interest" description="Disordered" evidence="1">
    <location>
        <begin position="427"/>
        <end position="756"/>
    </location>
</feature>
<feature type="compositionally biased region" description="Basic and acidic residues" evidence="1">
    <location>
        <begin position="727"/>
        <end position="749"/>
    </location>
</feature>
<evidence type="ECO:0000313" key="4">
    <source>
        <dbReference type="EMBL" id="KAK6502200.1"/>
    </source>
</evidence>
<evidence type="ECO:0000259" key="2">
    <source>
        <dbReference type="PROSITE" id="PS50090"/>
    </source>
</evidence>
<dbReference type="SUPFAM" id="SSF46689">
    <property type="entry name" value="Homeodomain-like"/>
    <property type="match status" value="1"/>
</dbReference>
<dbReference type="PANTHER" id="PTHR47807:SF1">
    <property type="entry name" value="PROTEIN TBF1"/>
    <property type="match status" value="1"/>
</dbReference>
<feature type="compositionally biased region" description="Basic and acidic residues" evidence="1">
    <location>
        <begin position="516"/>
        <end position="525"/>
    </location>
</feature>
<name>A0AAN8RU67_9PEZI</name>
<dbReference type="Proteomes" id="UP001307849">
    <property type="component" value="Unassembled WGS sequence"/>
</dbReference>
<comment type="caution">
    <text evidence="4">The sequence shown here is derived from an EMBL/GenBank/DDBJ whole genome shotgun (WGS) entry which is preliminary data.</text>
</comment>
<feature type="region of interest" description="Disordered" evidence="1">
    <location>
        <begin position="1"/>
        <end position="131"/>
    </location>
</feature>
<feature type="compositionally biased region" description="Acidic residues" evidence="1">
    <location>
        <begin position="43"/>
        <end position="57"/>
    </location>
</feature>
<evidence type="ECO:0000313" key="5">
    <source>
        <dbReference type="Proteomes" id="UP001307849"/>
    </source>
</evidence>
<dbReference type="EMBL" id="JAVHJM010000011">
    <property type="protein sequence ID" value="KAK6502200.1"/>
    <property type="molecule type" value="Genomic_DNA"/>
</dbReference>
<proteinExistence type="predicted"/>
<feature type="domain" description="HTH myb-type" evidence="3">
    <location>
        <begin position="746"/>
        <end position="802"/>
    </location>
</feature>
<feature type="compositionally biased region" description="Polar residues" evidence="1">
    <location>
        <begin position="461"/>
        <end position="471"/>
    </location>
</feature>
<keyword evidence="5" id="KW-1185">Reference proteome</keyword>
<gene>
    <name evidence="4" type="primary">TBF1_2</name>
    <name evidence="4" type="ORF">TWF506_002788</name>
</gene>
<dbReference type="CDD" id="cd11660">
    <property type="entry name" value="SANT_TRF"/>
    <property type="match status" value="1"/>
</dbReference>
<dbReference type="PROSITE" id="PS50090">
    <property type="entry name" value="MYB_LIKE"/>
    <property type="match status" value="1"/>
</dbReference>
<dbReference type="InterPro" id="IPR009057">
    <property type="entry name" value="Homeodomain-like_sf"/>
</dbReference>
<feature type="domain" description="Myb-like" evidence="2">
    <location>
        <begin position="746"/>
        <end position="798"/>
    </location>
</feature>
<dbReference type="PROSITE" id="PS51294">
    <property type="entry name" value="HTH_MYB"/>
    <property type="match status" value="1"/>
</dbReference>
<protein>
    <submittedName>
        <fullName evidence="4">TTAGGG repeat binding factor</fullName>
    </submittedName>
</protein>